<organism evidence="1 2">
    <name type="scientific">Ottowia testudinis</name>
    <dbReference type="NCBI Taxonomy" id="2816950"/>
    <lineage>
        <taxon>Bacteria</taxon>
        <taxon>Pseudomonadati</taxon>
        <taxon>Pseudomonadota</taxon>
        <taxon>Betaproteobacteria</taxon>
        <taxon>Burkholderiales</taxon>
        <taxon>Comamonadaceae</taxon>
        <taxon>Ottowia</taxon>
    </lineage>
</organism>
<dbReference type="KEGG" id="otd:J1M35_16480"/>
<dbReference type="InterPro" id="IPR017549">
    <property type="entry name" value="APMV_L690"/>
</dbReference>
<dbReference type="Proteomes" id="UP000663903">
    <property type="component" value="Chromosome"/>
</dbReference>
<name>A0A975CKD2_9BURK</name>
<dbReference type="SUPFAM" id="SSF63825">
    <property type="entry name" value="YWTD domain"/>
    <property type="match status" value="1"/>
</dbReference>
<proteinExistence type="predicted"/>
<evidence type="ECO:0000313" key="2">
    <source>
        <dbReference type="Proteomes" id="UP000663903"/>
    </source>
</evidence>
<accession>A0A975CKD2</accession>
<protein>
    <submittedName>
        <fullName evidence="1">TIGR03118 family protein</fullName>
    </submittedName>
</protein>
<evidence type="ECO:0000313" key="1">
    <source>
        <dbReference type="EMBL" id="QTD47436.1"/>
    </source>
</evidence>
<dbReference type="NCBIfam" id="TIGR03118">
    <property type="entry name" value="PEPCTERM_chp_1"/>
    <property type="match status" value="1"/>
</dbReference>
<keyword evidence="2" id="KW-1185">Reference proteome</keyword>
<sequence length="424" mass="44289">MTRRRLLAQAGVLGAAGATPWLLTACGGGDDRDFNRYAMTPLVANKASYKAKFTEPEFVNAWGIAIRPAGAGGHFWVGAGGISWQYVGDVRASADPALRTLFQDGLKKVGIPGADARTDSASAGKVTGVLYNGAPLDSALFRVRDQPAGGQLLDGSARFIFVTDSGHVTAWTERAPGGGVVRVDGPAMDMYDGSARGQMFFGAGIDERGWDRLWLADFGADPQIRTLNAQWQPVPTQGFANPFASGAGGRARPGDPVPFNIQMLGGKVYVAYAISKAKAGQPGVFDAGEEDTLDAAAEAKANFKPAKGKVAEFTPDGRLLRVLGDAGALNAPWGLAIAPKDFGALSGHLLVGNFGGAGRISAFDLATGQYLDDLRDTAGQRFAVQGMWGLQFGNGASLGDANALYFAAGPEDEKDGLFGVLRLD</sequence>
<dbReference type="AlphaFoldDB" id="A0A975CKD2"/>
<dbReference type="EMBL" id="CP071796">
    <property type="protein sequence ID" value="QTD47436.1"/>
    <property type="molecule type" value="Genomic_DNA"/>
</dbReference>
<reference evidence="1" key="1">
    <citation type="submission" date="2021-03" db="EMBL/GenBank/DDBJ databases">
        <title>Ottowia sp. 27C isolated from the cloaca of a Giant Asian pond turtle (Heosemys grandis).</title>
        <authorList>
            <person name="Spergser J."/>
            <person name="Busse H.-J."/>
        </authorList>
    </citation>
    <scope>NUCLEOTIDE SEQUENCE</scope>
    <source>
        <strain evidence="1">27C</strain>
    </source>
</reference>
<dbReference type="PROSITE" id="PS51257">
    <property type="entry name" value="PROKAR_LIPOPROTEIN"/>
    <property type="match status" value="1"/>
</dbReference>
<gene>
    <name evidence="1" type="ORF">J1M35_16480</name>
</gene>